<comment type="caution">
    <text evidence="2">The sequence shown here is derived from an EMBL/GenBank/DDBJ whole genome shotgun (WGS) entry which is preliminary data.</text>
</comment>
<organism evidence="2 3">
    <name type="scientific">Trichostrongylus colubriformis</name>
    <name type="common">Black scour worm</name>
    <dbReference type="NCBI Taxonomy" id="6319"/>
    <lineage>
        <taxon>Eukaryota</taxon>
        <taxon>Metazoa</taxon>
        <taxon>Ecdysozoa</taxon>
        <taxon>Nematoda</taxon>
        <taxon>Chromadorea</taxon>
        <taxon>Rhabditida</taxon>
        <taxon>Rhabditina</taxon>
        <taxon>Rhabditomorpha</taxon>
        <taxon>Strongyloidea</taxon>
        <taxon>Trichostrongylidae</taxon>
        <taxon>Trichostrongylus</taxon>
    </lineage>
</organism>
<keyword evidence="1" id="KW-0732">Signal</keyword>
<proteinExistence type="predicted"/>
<gene>
    <name evidence="2" type="ORF">GCK32_018510</name>
</gene>
<dbReference type="Proteomes" id="UP001331761">
    <property type="component" value="Unassembled WGS sequence"/>
</dbReference>
<dbReference type="AlphaFoldDB" id="A0AAN8IB45"/>
<evidence type="ECO:0000256" key="1">
    <source>
        <dbReference type="SAM" id="SignalP"/>
    </source>
</evidence>
<feature type="signal peptide" evidence="1">
    <location>
        <begin position="1"/>
        <end position="19"/>
    </location>
</feature>
<reference evidence="2 3" key="1">
    <citation type="submission" date="2019-10" db="EMBL/GenBank/DDBJ databases">
        <title>Assembly and Annotation for the nematode Trichostrongylus colubriformis.</title>
        <authorList>
            <person name="Martin J."/>
        </authorList>
    </citation>
    <scope>NUCLEOTIDE SEQUENCE [LARGE SCALE GENOMIC DNA]</scope>
    <source>
        <strain evidence="2">G859</strain>
        <tissue evidence="2">Whole worm</tissue>
    </source>
</reference>
<feature type="chain" id="PRO_5042945383" evidence="1">
    <location>
        <begin position="20"/>
        <end position="70"/>
    </location>
</feature>
<evidence type="ECO:0000313" key="3">
    <source>
        <dbReference type="Proteomes" id="UP001331761"/>
    </source>
</evidence>
<evidence type="ECO:0000313" key="2">
    <source>
        <dbReference type="EMBL" id="KAK5967589.1"/>
    </source>
</evidence>
<sequence>MRPIVLTLLLLLFVTLGDSFNWKKMCHKAIAQTLRGAFEVGDGVKALVEKCKKKKMLKKKNPYDVVPNKS</sequence>
<protein>
    <submittedName>
        <fullName evidence="2">Uncharacterized protein</fullName>
    </submittedName>
</protein>
<accession>A0AAN8IB45</accession>
<keyword evidence="3" id="KW-1185">Reference proteome</keyword>
<dbReference type="EMBL" id="WIXE01022316">
    <property type="protein sequence ID" value="KAK5967589.1"/>
    <property type="molecule type" value="Genomic_DNA"/>
</dbReference>
<name>A0AAN8IB45_TRICO</name>